<dbReference type="EMBL" id="KF933436">
    <property type="protein sequence ID" value="AHG23901.1"/>
    <property type="molecule type" value="Genomic_DNA"/>
</dbReference>
<reference evidence="3 4" key="2">
    <citation type="journal article" date="2016" name="BMC Genomics">
        <title>Combined genomic and structural analyses of a cultured magnetotactic bacterium reveals its niche adaptation to a dynamic environment.</title>
        <authorList>
            <person name="Araujo A.C."/>
            <person name="Morillo V."/>
            <person name="Cypriano J."/>
            <person name="Teixeira L.C."/>
            <person name="Leao P."/>
            <person name="Lyra S."/>
            <person name="Almeida L.G."/>
            <person name="Bazylinski D.A."/>
            <person name="Vasconcellos A.T."/>
            <person name="Abreu F."/>
            <person name="Lins U."/>
        </authorList>
    </citation>
    <scope>NUCLEOTIDE SEQUENCE [LARGE SCALE GENOMIC DNA]</scope>
    <source>
        <strain evidence="3 4">IT-1</strain>
    </source>
</reference>
<accession>W0LJD3</accession>
<name>W0LJD3_9PROT</name>
<protein>
    <recommendedName>
        <fullName evidence="5">STAS domain-containing protein</fullName>
    </recommendedName>
</protein>
<evidence type="ECO:0000313" key="3">
    <source>
        <dbReference type="EMBL" id="OSM08648.1"/>
    </source>
</evidence>
<dbReference type="EMBL" id="LVJN01000004">
    <property type="protein sequence ID" value="OSM08648.1"/>
    <property type="molecule type" value="Genomic_DNA"/>
</dbReference>
<proteinExistence type="predicted"/>
<keyword evidence="1" id="KW-0812">Transmembrane</keyword>
<keyword evidence="4" id="KW-1185">Reference proteome</keyword>
<keyword evidence="1" id="KW-0472">Membrane</keyword>
<evidence type="ECO:0008006" key="5">
    <source>
        <dbReference type="Google" id="ProtNLM"/>
    </source>
</evidence>
<evidence type="ECO:0000313" key="2">
    <source>
        <dbReference type="EMBL" id="AHG23901.1"/>
    </source>
</evidence>
<dbReference type="STRING" id="1434232.MAIT1_02810"/>
<organism evidence="2">
    <name type="scientific">Magnetofaba australis IT-1</name>
    <dbReference type="NCBI Taxonomy" id="1434232"/>
    <lineage>
        <taxon>Bacteria</taxon>
        <taxon>Pseudomonadati</taxon>
        <taxon>Pseudomonadota</taxon>
        <taxon>Magnetococcia</taxon>
        <taxon>Magnetococcales</taxon>
        <taxon>Magnetococcaceae</taxon>
        <taxon>Magnetofaba</taxon>
    </lineage>
</organism>
<feature type="transmembrane region" description="Helical" evidence="1">
    <location>
        <begin position="22"/>
        <end position="44"/>
    </location>
</feature>
<gene>
    <name evidence="3" type="ORF">MAIT1_02810</name>
    <name evidence="2" type="ORF">MIIT1_02810</name>
</gene>
<dbReference type="AlphaFoldDB" id="W0LJD3"/>
<keyword evidence="1" id="KW-1133">Transmembrane helix</keyword>
<sequence>MTLSEFSKCEKQLKEHTDVETVLVSLSLNVGLDSTIIGLLLVIYEIFKSAKLLSVELSSPEQLHVLKMAQLDTLFELK</sequence>
<evidence type="ECO:0000256" key="1">
    <source>
        <dbReference type="SAM" id="Phobius"/>
    </source>
</evidence>
<evidence type="ECO:0000313" key="4">
    <source>
        <dbReference type="Proteomes" id="UP000194003"/>
    </source>
</evidence>
<reference evidence="2" key="1">
    <citation type="journal article" date="2014" name="Front. Microbiol.">
        <title>Isolation, cultivation and genomic analysis of magnetosome biomineralization genes of a new genus of South-seeking magnetotactic cocci within the Alphaproteobacteria.</title>
        <authorList>
            <person name="Morillo V."/>
            <person name="Abreu F."/>
            <person name="Araujo A.C."/>
            <person name="de Almeida L.G."/>
            <person name="Enrich-Prast A."/>
            <person name="Farina M."/>
            <person name="de Vasconcelos A.T."/>
            <person name="Bazylinski D.A."/>
            <person name="Lins U."/>
        </authorList>
    </citation>
    <scope>NUCLEOTIDE SEQUENCE</scope>
    <source>
        <strain evidence="2">IT-1</strain>
    </source>
</reference>
<dbReference type="Proteomes" id="UP000194003">
    <property type="component" value="Unassembled WGS sequence"/>
</dbReference>